<dbReference type="GO" id="GO:0005179">
    <property type="term" value="F:hormone activity"/>
    <property type="evidence" value="ECO:0007669"/>
    <property type="project" value="InterPro"/>
</dbReference>
<dbReference type="SUPFAM" id="SSF56994">
    <property type="entry name" value="Insulin-like"/>
    <property type="match status" value="1"/>
</dbReference>
<dbReference type="EMBL" id="JAGFMF010011659">
    <property type="protein sequence ID" value="KAG8517210.1"/>
    <property type="molecule type" value="Genomic_DNA"/>
</dbReference>
<evidence type="ECO:0000256" key="6">
    <source>
        <dbReference type="ARBA" id="ARBA00022729"/>
    </source>
</evidence>
<dbReference type="SMART" id="SM00078">
    <property type="entry name" value="IlGF"/>
    <property type="match status" value="1"/>
</dbReference>
<protein>
    <recommendedName>
        <fullName evidence="3">Insulin-like 3</fullName>
    </recommendedName>
    <alternativeName>
        <fullName evidence="10">Leydig insulin-like peptide</fullName>
    </alternativeName>
    <alternativeName>
        <fullName evidence="9">Relaxin-like factor</fullName>
    </alternativeName>
</protein>
<evidence type="ECO:0000256" key="10">
    <source>
        <dbReference type="ARBA" id="ARBA00032881"/>
    </source>
</evidence>
<keyword evidence="7" id="KW-1015">Disulfide bond</keyword>
<dbReference type="PANTHER" id="PTHR10423">
    <property type="entry name" value="INSULIN-LIKE 3"/>
    <property type="match status" value="1"/>
</dbReference>
<dbReference type="InterPro" id="IPR043387">
    <property type="entry name" value="INSL3/INSL4"/>
</dbReference>
<dbReference type="GO" id="GO:0005615">
    <property type="term" value="C:extracellular space"/>
    <property type="evidence" value="ECO:0007669"/>
    <property type="project" value="TreeGrafter"/>
</dbReference>
<keyword evidence="14" id="KW-1185">Reference proteome</keyword>
<evidence type="ECO:0000256" key="11">
    <source>
        <dbReference type="RuleBase" id="RU000406"/>
    </source>
</evidence>
<dbReference type="PROSITE" id="PS00262">
    <property type="entry name" value="INSULIN"/>
    <property type="match status" value="1"/>
</dbReference>
<evidence type="ECO:0000313" key="13">
    <source>
        <dbReference type="EMBL" id="KAG8517210.1"/>
    </source>
</evidence>
<dbReference type="Gene3D" id="1.10.100.10">
    <property type="entry name" value="Insulin-like"/>
    <property type="match status" value="1"/>
</dbReference>
<evidence type="ECO:0000256" key="3">
    <source>
        <dbReference type="ARBA" id="ARBA00014427"/>
    </source>
</evidence>
<comment type="function">
    <text evidence="8">Seems to play a role in testicular function. May be a trophic hormone with a role in testicular descent in fetal life. Is a ligand for LGR8 receptor.</text>
</comment>
<dbReference type="InterPro" id="IPR036438">
    <property type="entry name" value="Insulin-like_sf"/>
</dbReference>
<evidence type="ECO:0000256" key="1">
    <source>
        <dbReference type="ARBA" id="ARBA00004613"/>
    </source>
</evidence>
<dbReference type="InterPro" id="IPR016179">
    <property type="entry name" value="Insulin-like"/>
</dbReference>
<organism evidence="13 14">
    <name type="scientific">Galemys pyrenaicus</name>
    <name type="common">Iberian desman</name>
    <name type="synonym">Pyrenean desman</name>
    <dbReference type="NCBI Taxonomy" id="202257"/>
    <lineage>
        <taxon>Eukaryota</taxon>
        <taxon>Metazoa</taxon>
        <taxon>Chordata</taxon>
        <taxon>Craniata</taxon>
        <taxon>Vertebrata</taxon>
        <taxon>Euteleostomi</taxon>
        <taxon>Mammalia</taxon>
        <taxon>Eutheria</taxon>
        <taxon>Laurasiatheria</taxon>
        <taxon>Eulipotyphla</taxon>
        <taxon>Talpidae</taxon>
        <taxon>Galemys</taxon>
    </lineage>
</organism>
<dbReference type="PANTHER" id="PTHR10423:SF3">
    <property type="entry name" value="INSULIN-LIKE 3"/>
    <property type="match status" value="1"/>
</dbReference>
<keyword evidence="6" id="KW-0732">Signal</keyword>
<dbReference type="Proteomes" id="UP000700334">
    <property type="component" value="Unassembled WGS sequence"/>
</dbReference>
<name>A0A8J6AHA3_GALPY</name>
<dbReference type="OrthoDB" id="9664276at2759"/>
<dbReference type="Pfam" id="PF00049">
    <property type="entry name" value="Insulin"/>
    <property type="match status" value="1"/>
</dbReference>
<comment type="similarity">
    <text evidence="2 11">Belongs to the insulin family.</text>
</comment>
<keyword evidence="5" id="KW-0165">Cleavage on pair of basic residues</keyword>
<dbReference type="PRINTS" id="PR00276">
    <property type="entry name" value="INSULINFAMLY"/>
</dbReference>
<evidence type="ECO:0000256" key="7">
    <source>
        <dbReference type="ARBA" id="ARBA00023157"/>
    </source>
</evidence>
<comment type="caution">
    <text evidence="13">The sequence shown here is derived from an EMBL/GenBank/DDBJ whole genome shotgun (WGS) entry which is preliminary data.</text>
</comment>
<dbReference type="GO" id="GO:0001664">
    <property type="term" value="F:G protein-coupled receptor binding"/>
    <property type="evidence" value="ECO:0007669"/>
    <property type="project" value="TreeGrafter"/>
</dbReference>
<evidence type="ECO:0000256" key="4">
    <source>
        <dbReference type="ARBA" id="ARBA00022525"/>
    </source>
</evidence>
<dbReference type="CDD" id="cd04365">
    <property type="entry name" value="IlGF_relaxin_like"/>
    <property type="match status" value="1"/>
</dbReference>
<accession>A0A8J6AHA3</accession>
<reference evidence="13" key="1">
    <citation type="journal article" date="2021" name="Evol. Appl.">
        <title>The genome of the Pyrenean desman and the effects of bottlenecks and inbreeding on the genomic landscape of an endangered species.</title>
        <authorList>
            <person name="Escoda L."/>
            <person name="Castresana J."/>
        </authorList>
    </citation>
    <scope>NUCLEOTIDE SEQUENCE</scope>
    <source>
        <strain evidence="13">IBE-C5619</strain>
    </source>
</reference>
<evidence type="ECO:0000256" key="9">
    <source>
        <dbReference type="ARBA" id="ARBA00032209"/>
    </source>
</evidence>
<comment type="subcellular location">
    <subcellularLocation>
        <location evidence="1 11">Secreted</location>
    </subcellularLocation>
</comment>
<sequence length="162" mass="17274">NALSLSKAPAGADWVPIKGVAAEAGCPASAMDTRVLTWALILVSPALALALLPIPAQEAPEKLCGHHFVRALVRLCGGPRWSSEDRRPVAGGDRELLQWLAARHLLQGLAVDGEPALVPVPQPLPQAMRLGRSRRQAVTSNPAHQCCLRGCTRQKLLSLCPH</sequence>
<evidence type="ECO:0000256" key="5">
    <source>
        <dbReference type="ARBA" id="ARBA00022685"/>
    </source>
</evidence>
<feature type="non-terminal residue" evidence="13">
    <location>
        <position position="1"/>
    </location>
</feature>
<proteinExistence type="inferred from homology"/>
<feature type="domain" description="Insulin-like" evidence="12">
    <location>
        <begin position="61"/>
        <end position="160"/>
    </location>
</feature>
<keyword evidence="4 11" id="KW-0964">Secreted</keyword>
<evidence type="ECO:0000313" key="14">
    <source>
        <dbReference type="Proteomes" id="UP000700334"/>
    </source>
</evidence>
<dbReference type="AlphaFoldDB" id="A0A8J6AHA3"/>
<evidence type="ECO:0000259" key="12">
    <source>
        <dbReference type="SMART" id="SM00078"/>
    </source>
</evidence>
<dbReference type="GO" id="GO:0007193">
    <property type="term" value="P:adenylate cyclase-inhibiting G protein-coupled receptor signaling pathway"/>
    <property type="evidence" value="ECO:0007669"/>
    <property type="project" value="TreeGrafter"/>
</dbReference>
<evidence type="ECO:0000256" key="8">
    <source>
        <dbReference type="ARBA" id="ARBA00025288"/>
    </source>
</evidence>
<gene>
    <name evidence="13" type="ORF">J0S82_009152</name>
</gene>
<dbReference type="InterPro" id="IPR022353">
    <property type="entry name" value="Insulin_CS"/>
</dbReference>
<evidence type="ECO:0000256" key="2">
    <source>
        <dbReference type="ARBA" id="ARBA00009034"/>
    </source>
</evidence>
<dbReference type="InterPro" id="IPR022352">
    <property type="entry name" value="Ins/IGF/rlx"/>
</dbReference>